<dbReference type="Gene3D" id="3.60.10.10">
    <property type="entry name" value="Endonuclease/exonuclease/phosphatase"/>
    <property type="match status" value="1"/>
</dbReference>
<name>A0ABN7URP3_GIGMA</name>
<organism evidence="1 2">
    <name type="scientific">Gigaspora margarita</name>
    <dbReference type="NCBI Taxonomy" id="4874"/>
    <lineage>
        <taxon>Eukaryota</taxon>
        <taxon>Fungi</taxon>
        <taxon>Fungi incertae sedis</taxon>
        <taxon>Mucoromycota</taxon>
        <taxon>Glomeromycotina</taxon>
        <taxon>Glomeromycetes</taxon>
        <taxon>Diversisporales</taxon>
        <taxon>Gigasporaceae</taxon>
        <taxon>Gigaspora</taxon>
    </lineage>
</organism>
<keyword evidence="2" id="KW-1185">Reference proteome</keyword>
<gene>
    <name evidence="1" type="ORF">GMARGA_LOCUS9876</name>
</gene>
<dbReference type="InterPro" id="IPR036691">
    <property type="entry name" value="Endo/exonu/phosph_ase_sf"/>
</dbReference>
<reference evidence="1 2" key="1">
    <citation type="submission" date="2021-06" db="EMBL/GenBank/DDBJ databases">
        <authorList>
            <person name="Kallberg Y."/>
            <person name="Tangrot J."/>
            <person name="Rosling A."/>
        </authorList>
    </citation>
    <scope>NUCLEOTIDE SEQUENCE [LARGE SCALE GENOMIC DNA]</scope>
    <source>
        <strain evidence="1 2">120-4 pot B 10/14</strain>
    </source>
</reference>
<proteinExistence type="predicted"/>
<protein>
    <submittedName>
        <fullName evidence="1">46397_t:CDS:1</fullName>
    </submittedName>
</protein>
<evidence type="ECO:0000313" key="1">
    <source>
        <dbReference type="EMBL" id="CAG8660891.1"/>
    </source>
</evidence>
<dbReference type="Proteomes" id="UP000789901">
    <property type="component" value="Unassembled WGS sequence"/>
</dbReference>
<accession>A0ABN7URP3</accession>
<sequence length="77" mass="9241">MRDFNYIIDEKLDHDVKDFTWTNGLVETRINLIWISDDLLANITSTEIQDIRMYAESDHKIVTAQIRLEYLLEHKME</sequence>
<dbReference type="EMBL" id="CAJVQB010005404">
    <property type="protein sequence ID" value="CAG8660891.1"/>
    <property type="molecule type" value="Genomic_DNA"/>
</dbReference>
<dbReference type="SUPFAM" id="SSF56219">
    <property type="entry name" value="DNase I-like"/>
    <property type="match status" value="1"/>
</dbReference>
<evidence type="ECO:0000313" key="2">
    <source>
        <dbReference type="Proteomes" id="UP000789901"/>
    </source>
</evidence>
<comment type="caution">
    <text evidence="1">The sequence shown here is derived from an EMBL/GenBank/DDBJ whole genome shotgun (WGS) entry which is preliminary data.</text>
</comment>